<evidence type="ECO:0000313" key="15">
    <source>
        <dbReference type="EMBL" id="GFM34390.1"/>
    </source>
</evidence>
<evidence type="ECO:0000256" key="4">
    <source>
        <dbReference type="ARBA" id="ARBA00022679"/>
    </source>
</evidence>
<feature type="modified residue" description="4-aspartylphosphate" evidence="11">
    <location>
        <position position="464"/>
    </location>
</feature>
<dbReference type="PANTHER" id="PTHR45339:SF1">
    <property type="entry name" value="HYBRID SIGNAL TRANSDUCTION HISTIDINE KINASE J"/>
    <property type="match status" value="1"/>
</dbReference>
<dbReference type="Proteomes" id="UP000503840">
    <property type="component" value="Unassembled WGS sequence"/>
</dbReference>
<dbReference type="Pfam" id="PF00072">
    <property type="entry name" value="Response_reg"/>
    <property type="match status" value="2"/>
</dbReference>
<dbReference type="InterPro" id="IPR036097">
    <property type="entry name" value="HisK_dim/P_sf"/>
</dbReference>
<dbReference type="SMART" id="SM00388">
    <property type="entry name" value="HisKA"/>
    <property type="match status" value="1"/>
</dbReference>
<keyword evidence="3 11" id="KW-0597">Phosphoprotein</keyword>
<evidence type="ECO:0000256" key="8">
    <source>
        <dbReference type="ARBA" id="ARBA00023012"/>
    </source>
</evidence>
<dbReference type="SUPFAM" id="SSF47384">
    <property type="entry name" value="Homodimeric domain of signal transducing histidine kinase"/>
    <property type="match status" value="1"/>
</dbReference>
<feature type="coiled-coil region" evidence="12">
    <location>
        <begin position="136"/>
        <end position="170"/>
    </location>
</feature>
<evidence type="ECO:0000256" key="11">
    <source>
        <dbReference type="PROSITE-ProRule" id="PRU00169"/>
    </source>
</evidence>
<dbReference type="InterPro" id="IPR003594">
    <property type="entry name" value="HATPase_dom"/>
</dbReference>
<keyword evidence="4" id="KW-0808">Transferase</keyword>
<evidence type="ECO:0000256" key="3">
    <source>
        <dbReference type="ARBA" id="ARBA00022553"/>
    </source>
</evidence>
<dbReference type="FunFam" id="3.30.565.10:FF:000010">
    <property type="entry name" value="Sensor histidine kinase RcsC"/>
    <property type="match status" value="1"/>
</dbReference>
<gene>
    <name evidence="15" type="ORF">DSM101010T_27550</name>
</gene>
<dbReference type="GO" id="GO:0000155">
    <property type="term" value="F:phosphorelay sensor kinase activity"/>
    <property type="evidence" value="ECO:0007669"/>
    <property type="project" value="InterPro"/>
</dbReference>
<keyword evidence="5" id="KW-0547">Nucleotide-binding</keyword>
<dbReference type="FunFam" id="1.10.287.130:FF:000002">
    <property type="entry name" value="Two-component osmosensing histidine kinase"/>
    <property type="match status" value="1"/>
</dbReference>
<keyword evidence="7" id="KW-0067">ATP-binding</keyword>
<evidence type="ECO:0000256" key="2">
    <source>
        <dbReference type="ARBA" id="ARBA00012438"/>
    </source>
</evidence>
<evidence type="ECO:0000256" key="10">
    <source>
        <dbReference type="ARBA" id="ARBA00068150"/>
    </source>
</evidence>
<proteinExistence type="predicted"/>
<dbReference type="InterPro" id="IPR005467">
    <property type="entry name" value="His_kinase_dom"/>
</dbReference>
<feature type="domain" description="Histidine kinase" evidence="13">
    <location>
        <begin position="170"/>
        <end position="391"/>
    </location>
</feature>
<dbReference type="CDD" id="cd16922">
    <property type="entry name" value="HATPase_EvgS-ArcB-TorS-like"/>
    <property type="match status" value="1"/>
</dbReference>
<protein>
    <recommendedName>
        <fullName evidence="10">Sensory/regulatory protein RpfC</fullName>
        <ecNumber evidence="2">2.7.13.3</ecNumber>
    </recommendedName>
</protein>
<reference evidence="15 16" key="1">
    <citation type="submission" date="2020-05" db="EMBL/GenBank/DDBJ databases">
        <title>Draft genome sequence of Desulfovibrio sp. strain HN2T.</title>
        <authorList>
            <person name="Ueno A."/>
            <person name="Tamazawa S."/>
            <person name="Tamamura S."/>
            <person name="Murakami T."/>
            <person name="Kiyama T."/>
            <person name="Inomata H."/>
            <person name="Amano Y."/>
            <person name="Miyakawa K."/>
            <person name="Tamaki H."/>
            <person name="Naganuma T."/>
            <person name="Kaneko K."/>
        </authorList>
    </citation>
    <scope>NUCLEOTIDE SEQUENCE [LARGE SCALE GENOMIC DNA]</scope>
    <source>
        <strain evidence="15 16">HN2</strain>
    </source>
</reference>
<sequence>MARSCKGTILAIDDETIVRQSLAAFLEDSGYRVIQVANGRDGLDEFERQSPDLVLIDLRMPGMDGLEVLSTLSSRAPDVPLVVVSGTGVIRDAIEALRRGAWDYITKPIHDLSFLEYVVEKLLDQARIRREKKDYQNHLEGEVAARTAELEQARDEAESASKAKSQFLANMSHELRTPLNGIIGLTDLLLGGDATTEQIEYLQMVKQAGRELLAIVNNLLDMSSIEAGRLVLRESAFTVRETLSDVLKVLDVQARWKNLRLESYVDENVPEVVTGDSGRLKQVISNLVVNAIKYTQRGGVTLHVHMTGSRRNEYKLAFVVRDTGVGIPADKLEYVFEPFSLAESFMTKKYGGAGLGLSISREIARKMGGDIQVESVPGQGSSFSFTASFRKAGKDDEAGEIEGMPVIRGLGRPLRILLAEDDIINRKLALYFFEKQGHEVVCVNNGVAVLEAMVKEKFDLILMDIQMPDMDGVQATRAIRESHSPDVNKSIPIIAMTAHAMKGDRERFLDAGMDEYISKPVDFTLLVSLVERVLAKQ</sequence>
<dbReference type="PRINTS" id="PR00344">
    <property type="entry name" value="BCTRLSENSOR"/>
</dbReference>
<comment type="caution">
    <text evidence="15">The sequence shown here is derived from an EMBL/GenBank/DDBJ whole genome shotgun (WGS) entry which is preliminary data.</text>
</comment>
<dbReference type="GO" id="GO:0005524">
    <property type="term" value="F:ATP binding"/>
    <property type="evidence" value="ECO:0007669"/>
    <property type="project" value="UniProtKB-KW"/>
</dbReference>
<dbReference type="InterPro" id="IPR001789">
    <property type="entry name" value="Sig_transdc_resp-reg_receiver"/>
</dbReference>
<dbReference type="CDD" id="cd17555">
    <property type="entry name" value="REC_RssB-like"/>
    <property type="match status" value="1"/>
</dbReference>
<dbReference type="EMBL" id="BLVO01000013">
    <property type="protein sequence ID" value="GFM34390.1"/>
    <property type="molecule type" value="Genomic_DNA"/>
</dbReference>
<evidence type="ECO:0000259" key="13">
    <source>
        <dbReference type="PROSITE" id="PS50109"/>
    </source>
</evidence>
<evidence type="ECO:0000256" key="6">
    <source>
        <dbReference type="ARBA" id="ARBA00022777"/>
    </source>
</evidence>
<dbReference type="Gene3D" id="3.30.565.10">
    <property type="entry name" value="Histidine kinase-like ATPase, C-terminal domain"/>
    <property type="match status" value="1"/>
</dbReference>
<keyword evidence="6" id="KW-0418">Kinase</keyword>
<dbReference type="InterPro" id="IPR011006">
    <property type="entry name" value="CheY-like_superfamily"/>
</dbReference>
<dbReference type="EC" id="2.7.13.3" evidence="2"/>
<evidence type="ECO:0000256" key="1">
    <source>
        <dbReference type="ARBA" id="ARBA00000085"/>
    </source>
</evidence>
<comment type="subunit">
    <text evidence="9">At low DSF concentrations, interacts with RpfF.</text>
</comment>
<dbReference type="PROSITE" id="PS50110">
    <property type="entry name" value="RESPONSE_REGULATORY"/>
    <property type="match status" value="2"/>
</dbReference>
<feature type="modified residue" description="4-aspartylphosphate" evidence="11">
    <location>
        <position position="57"/>
    </location>
</feature>
<dbReference type="Gene3D" id="1.10.287.130">
    <property type="match status" value="1"/>
</dbReference>
<dbReference type="InterPro" id="IPR004358">
    <property type="entry name" value="Sig_transdc_His_kin-like_C"/>
</dbReference>
<evidence type="ECO:0000259" key="14">
    <source>
        <dbReference type="PROSITE" id="PS50110"/>
    </source>
</evidence>
<keyword evidence="8" id="KW-0902">Two-component regulatory system</keyword>
<evidence type="ECO:0000256" key="7">
    <source>
        <dbReference type="ARBA" id="ARBA00022840"/>
    </source>
</evidence>
<feature type="domain" description="Response regulatory" evidence="14">
    <location>
        <begin position="415"/>
        <end position="534"/>
    </location>
</feature>
<comment type="catalytic activity">
    <reaction evidence="1">
        <text>ATP + protein L-histidine = ADP + protein N-phospho-L-histidine.</text>
        <dbReference type="EC" id="2.7.13.3"/>
    </reaction>
</comment>
<dbReference type="Gene3D" id="3.40.50.2300">
    <property type="match status" value="2"/>
</dbReference>
<name>A0A7J0BL51_9BACT</name>
<dbReference type="PROSITE" id="PS50109">
    <property type="entry name" value="HIS_KIN"/>
    <property type="match status" value="1"/>
</dbReference>
<dbReference type="InterPro" id="IPR003661">
    <property type="entry name" value="HisK_dim/P_dom"/>
</dbReference>
<evidence type="ECO:0000256" key="9">
    <source>
        <dbReference type="ARBA" id="ARBA00064003"/>
    </source>
</evidence>
<keyword evidence="12" id="KW-0175">Coiled coil</keyword>
<dbReference type="InterPro" id="IPR049510">
    <property type="entry name" value="RssB-like_REC"/>
</dbReference>
<dbReference type="PANTHER" id="PTHR45339">
    <property type="entry name" value="HYBRID SIGNAL TRANSDUCTION HISTIDINE KINASE J"/>
    <property type="match status" value="1"/>
</dbReference>
<dbReference type="SUPFAM" id="SSF55874">
    <property type="entry name" value="ATPase domain of HSP90 chaperone/DNA topoisomerase II/histidine kinase"/>
    <property type="match status" value="1"/>
</dbReference>
<dbReference type="Pfam" id="PF02518">
    <property type="entry name" value="HATPase_c"/>
    <property type="match status" value="1"/>
</dbReference>
<dbReference type="RefSeq" id="WP_174405986.1">
    <property type="nucleotide sequence ID" value="NZ_BLVO01000013.1"/>
</dbReference>
<feature type="domain" description="Response regulatory" evidence="14">
    <location>
        <begin position="8"/>
        <end position="122"/>
    </location>
</feature>
<dbReference type="AlphaFoldDB" id="A0A7J0BL51"/>
<evidence type="ECO:0000256" key="12">
    <source>
        <dbReference type="SAM" id="Coils"/>
    </source>
</evidence>
<dbReference type="Pfam" id="PF00512">
    <property type="entry name" value="HisKA"/>
    <property type="match status" value="1"/>
</dbReference>
<evidence type="ECO:0000256" key="5">
    <source>
        <dbReference type="ARBA" id="ARBA00022741"/>
    </source>
</evidence>
<dbReference type="InterPro" id="IPR036890">
    <property type="entry name" value="HATPase_C_sf"/>
</dbReference>
<accession>A0A7J0BL51</accession>
<dbReference type="CDD" id="cd17546">
    <property type="entry name" value="REC_hyHK_CKI1_RcsC-like"/>
    <property type="match status" value="1"/>
</dbReference>
<dbReference type="SMART" id="SM00387">
    <property type="entry name" value="HATPase_c"/>
    <property type="match status" value="1"/>
</dbReference>
<dbReference type="SUPFAM" id="SSF52172">
    <property type="entry name" value="CheY-like"/>
    <property type="match status" value="2"/>
</dbReference>
<organism evidence="15 16">
    <name type="scientific">Desulfovibrio subterraneus</name>
    <dbReference type="NCBI Taxonomy" id="2718620"/>
    <lineage>
        <taxon>Bacteria</taxon>
        <taxon>Pseudomonadati</taxon>
        <taxon>Thermodesulfobacteriota</taxon>
        <taxon>Desulfovibrionia</taxon>
        <taxon>Desulfovibrionales</taxon>
        <taxon>Desulfovibrionaceae</taxon>
        <taxon>Desulfovibrio</taxon>
    </lineage>
</organism>
<dbReference type="SMART" id="SM00448">
    <property type="entry name" value="REC"/>
    <property type="match status" value="2"/>
</dbReference>
<dbReference type="CDD" id="cd00082">
    <property type="entry name" value="HisKA"/>
    <property type="match status" value="1"/>
</dbReference>
<evidence type="ECO:0000313" key="16">
    <source>
        <dbReference type="Proteomes" id="UP000503840"/>
    </source>
</evidence>
<keyword evidence="16" id="KW-1185">Reference proteome</keyword>